<reference evidence="3 4" key="1">
    <citation type="submission" date="2021-03" db="EMBL/GenBank/DDBJ databases">
        <title>Sequencing the genomes of 1000 actinobacteria strains.</title>
        <authorList>
            <person name="Klenk H.-P."/>
        </authorList>
    </citation>
    <scope>NUCLEOTIDE SEQUENCE [LARGE SCALE GENOMIC DNA]</scope>
    <source>
        <strain evidence="3 4">DSM 14566</strain>
    </source>
</reference>
<keyword evidence="2" id="KW-1133">Transmembrane helix</keyword>
<keyword evidence="4" id="KW-1185">Reference proteome</keyword>
<dbReference type="Proteomes" id="UP001519290">
    <property type="component" value="Unassembled WGS sequence"/>
</dbReference>
<evidence type="ECO:0000256" key="2">
    <source>
        <dbReference type="SAM" id="Phobius"/>
    </source>
</evidence>
<dbReference type="RefSeq" id="WP_209898079.1">
    <property type="nucleotide sequence ID" value="NZ_BAAAJW010000006.1"/>
</dbReference>
<feature type="region of interest" description="Disordered" evidence="1">
    <location>
        <begin position="58"/>
        <end position="92"/>
    </location>
</feature>
<comment type="caution">
    <text evidence="3">The sequence shown here is derived from an EMBL/GenBank/DDBJ whole genome shotgun (WGS) entry which is preliminary data.</text>
</comment>
<accession>A0ABS4WVT1</accession>
<organism evidence="3 4">
    <name type="scientific">Brachybacterium sacelli</name>
    <dbReference type="NCBI Taxonomy" id="173364"/>
    <lineage>
        <taxon>Bacteria</taxon>
        <taxon>Bacillati</taxon>
        <taxon>Actinomycetota</taxon>
        <taxon>Actinomycetes</taxon>
        <taxon>Micrococcales</taxon>
        <taxon>Dermabacteraceae</taxon>
        <taxon>Brachybacterium</taxon>
    </lineage>
</organism>
<evidence type="ECO:0000313" key="4">
    <source>
        <dbReference type="Proteomes" id="UP001519290"/>
    </source>
</evidence>
<evidence type="ECO:0000313" key="3">
    <source>
        <dbReference type="EMBL" id="MBP2380315.1"/>
    </source>
</evidence>
<feature type="transmembrane region" description="Helical" evidence="2">
    <location>
        <begin position="27"/>
        <end position="53"/>
    </location>
</feature>
<gene>
    <name evidence="3" type="ORF">JOF43_000272</name>
</gene>
<feature type="region of interest" description="Disordered" evidence="1">
    <location>
        <begin position="1"/>
        <end position="21"/>
    </location>
</feature>
<sequence>MSGAGALGNGPGQGNQRRPGPSWKQPWTLIMVALGCVAVLVITVGGGLTALILTRNGEDDEPTVATSRTPTDAERSGNEVPTDEQPGPAEETPSFEVVLPYDELPGTVEDLQGVLADNPLTRGTLPTVGSCELPETPAGTQSPEEIQAVLDAGGDCLHSIWSIASSDRGLPWSNPSIQVYTPPEVPAEASCDRGSFSPHSPLMCNIDGALYWPAGSGVGAEISDAQNIPGAYLWDLATSEMPAVEWNSSVGVYYVSMLNGIEEQEADGQESEAYKEATRRYSLQNLCLGSAASMQVPTAVEPTKALRAVLMDESTWEADGIAPASRVHWIRAGFESAGDLGACNTWEAPADLVA</sequence>
<name>A0ABS4WVT1_9MICO</name>
<proteinExistence type="predicted"/>
<keyword evidence="2" id="KW-0812">Transmembrane</keyword>
<dbReference type="EMBL" id="JAGIOD010000001">
    <property type="protein sequence ID" value="MBP2380315.1"/>
    <property type="molecule type" value="Genomic_DNA"/>
</dbReference>
<keyword evidence="2" id="KW-0472">Membrane</keyword>
<evidence type="ECO:0000256" key="1">
    <source>
        <dbReference type="SAM" id="MobiDB-lite"/>
    </source>
</evidence>
<protein>
    <submittedName>
        <fullName evidence="3">Uncharacterized protein</fullName>
    </submittedName>
</protein>
<feature type="compositionally biased region" description="Gly residues" evidence="1">
    <location>
        <begin position="1"/>
        <end position="13"/>
    </location>
</feature>